<comment type="caution">
    <text evidence="2">The sequence shown here is derived from an EMBL/GenBank/DDBJ whole genome shotgun (WGS) entry which is preliminary data.</text>
</comment>
<evidence type="ECO:0000313" key="3">
    <source>
        <dbReference type="Proteomes" id="UP000232060"/>
    </source>
</evidence>
<protein>
    <submittedName>
        <fullName evidence="2">Uncharacterized protein</fullName>
    </submittedName>
</protein>
<dbReference type="EMBL" id="PGCP01000005">
    <property type="protein sequence ID" value="PJC94079.1"/>
    <property type="molecule type" value="Genomic_DNA"/>
</dbReference>
<evidence type="ECO:0000313" key="2">
    <source>
        <dbReference type="EMBL" id="PJC94079.1"/>
    </source>
</evidence>
<feature type="region of interest" description="Disordered" evidence="1">
    <location>
        <begin position="90"/>
        <end position="114"/>
    </location>
</feature>
<sequence length="120" mass="12738">MSKLNTQTVNTVSDVLSFHATPVSIAQSVDGATQGQVIDTSLAAANAVQSFGAIISKTLGNAAPPLLAANLVNDGAHMYSDYDLLKGKYSGEPRSGESSFPHRQIKQKGLSQDRPFCFIR</sequence>
<evidence type="ECO:0000256" key="1">
    <source>
        <dbReference type="SAM" id="MobiDB-lite"/>
    </source>
</evidence>
<keyword evidence="3" id="KW-1185">Reference proteome</keyword>
<accession>A0A2M8HBZ7</accession>
<proteinExistence type="predicted"/>
<reference evidence="2 3" key="1">
    <citation type="submission" date="2017-11" db="EMBL/GenBank/DDBJ databases">
        <title>Draft genome sequence of environmental isolate Aeromonas lusitania sp. nov. MDC 2473.</title>
        <authorList>
            <person name="Colston S.M."/>
            <person name="Navarro A."/>
            <person name="Martinez-Murcia A.J."/>
            <person name="Graf J."/>
        </authorList>
    </citation>
    <scope>NUCLEOTIDE SEQUENCE [LARGE SCALE GENOMIC DNA]</scope>
    <source>
        <strain evidence="2 3">MDC 2473</strain>
    </source>
</reference>
<name>A0A2M8HBZ7_9GAMM</name>
<dbReference type="RefSeq" id="WP_100858908.1">
    <property type="nucleotide sequence ID" value="NZ_PGCP01000005.1"/>
</dbReference>
<gene>
    <name evidence="2" type="ORF">CUC44_05090</name>
</gene>
<organism evidence="2 3">
    <name type="scientific">Aeromonas lusitana</name>
    <dbReference type="NCBI Taxonomy" id="931529"/>
    <lineage>
        <taxon>Bacteria</taxon>
        <taxon>Pseudomonadati</taxon>
        <taxon>Pseudomonadota</taxon>
        <taxon>Gammaproteobacteria</taxon>
        <taxon>Aeromonadales</taxon>
        <taxon>Aeromonadaceae</taxon>
        <taxon>Aeromonas</taxon>
    </lineage>
</organism>
<dbReference type="Proteomes" id="UP000232060">
    <property type="component" value="Unassembled WGS sequence"/>
</dbReference>
<dbReference type="AlphaFoldDB" id="A0A2M8HBZ7"/>